<keyword evidence="1" id="KW-0732">Signal</keyword>
<feature type="signal peptide" evidence="1">
    <location>
        <begin position="1"/>
        <end position="23"/>
    </location>
</feature>
<evidence type="ECO:0000313" key="2">
    <source>
        <dbReference type="EMBL" id="CAM74483.1"/>
    </source>
</evidence>
<protein>
    <submittedName>
        <fullName evidence="2">ABC-type uncharacterized transport system, periplasmic component</fullName>
    </submittedName>
</protein>
<sequence length="197" mass="21771">MRWLALLAGLLLAPLTAPTIARAHPHVLIDSHLIFLFEAGKIAGIQMGWKFDPVYSSTLVQDFDADKSGSLSPSELASIEKEAFRDTRQYQYFTHAQVDGRVVEWPEAANFQVLVHKDALLYAFRLNFPNPVDPRQSPLKVSTYEESFYIDIDIPNDAAVKLVGDGSQGCRAVIGQDKSNPLLGGIAFPKKVEISCP</sequence>
<proteinExistence type="predicted"/>
<name>A4TV26_9PROT</name>
<reference evidence="2" key="1">
    <citation type="journal article" date="2007" name="J. Bacteriol.">
        <title>Comparative genome analysis of four magnetotactic bacteria reveals a complex set of group-specific genes implicated in magnetosome biomineralization and function.</title>
        <authorList>
            <person name="Richter M."/>
            <person name="Kube M."/>
            <person name="Bazylinski D.A."/>
            <person name="Lombardot T."/>
            <person name="Gloeckner F.O."/>
            <person name="Reinhardt R."/>
            <person name="Schueler D."/>
        </authorList>
    </citation>
    <scope>NUCLEOTIDE SEQUENCE</scope>
    <source>
        <strain evidence="2">MSR-1</strain>
    </source>
</reference>
<gene>
    <name evidence="2" type="ORF">MGR_1955</name>
</gene>
<dbReference type="InterPro" id="IPR010412">
    <property type="entry name" value="DUF1007"/>
</dbReference>
<organism evidence="2">
    <name type="scientific">Magnetospirillum gryphiswaldense</name>
    <dbReference type="NCBI Taxonomy" id="55518"/>
    <lineage>
        <taxon>Bacteria</taxon>
        <taxon>Pseudomonadati</taxon>
        <taxon>Pseudomonadota</taxon>
        <taxon>Alphaproteobacteria</taxon>
        <taxon>Rhodospirillales</taxon>
        <taxon>Rhodospirillaceae</taxon>
        <taxon>Magnetospirillum</taxon>
    </lineage>
</organism>
<dbReference type="AlphaFoldDB" id="A4TV26"/>
<feature type="chain" id="PRO_5002674405" evidence="1">
    <location>
        <begin position="24"/>
        <end position="197"/>
    </location>
</feature>
<accession>A4TV26</accession>
<dbReference type="PROSITE" id="PS00018">
    <property type="entry name" value="EF_HAND_1"/>
    <property type="match status" value="1"/>
</dbReference>
<dbReference type="InterPro" id="IPR018247">
    <property type="entry name" value="EF_Hand_1_Ca_BS"/>
</dbReference>
<evidence type="ECO:0000256" key="1">
    <source>
        <dbReference type="SAM" id="SignalP"/>
    </source>
</evidence>
<dbReference type="EMBL" id="CU459003">
    <property type="protein sequence ID" value="CAM74483.1"/>
    <property type="molecule type" value="Genomic_DNA"/>
</dbReference>
<dbReference type="Pfam" id="PF06226">
    <property type="entry name" value="DUF1007"/>
    <property type="match status" value="1"/>
</dbReference>
<dbReference type="RefSeq" id="WP_106002158.1">
    <property type="nucleotide sequence ID" value="NZ_CP027527.1"/>
</dbReference>